<name>A0ABR7ZE68_ANACY</name>
<accession>A0ABR7ZE68</accession>
<comment type="caution">
    <text evidence="2">The sequence shown here is derived from an EMBL/GenBank/DDBJ whole genome shotgun (WGS) entry which is preliminary data.</text>
</comment>
<evidence type="ECO:0000256" key="1">
    <source>
        <dbReference type="SAM" id="Phobius"/>
    </source>
</evidence>
<proteinExistence type="predicted"/>
<keyword evidence="1" id="KW-1133">Transmembrane helix</keyword>
<sequence length="245" mass="28275">MYMPQLSSRDVDLTIDFSAKQITQRLIIIILCLALTGTLSAYFLVSNFPFPSSKWFYKLFSLDEELNIPAWYSSFMLLFSSGLLAVIATIKKIDKYSIYWKNLSLIFLFLSLDEAFSFHEILIIPSLREAFNFSPIFFQTWVIFGIPAVIFFIFKYFKFFLNLPKKTQYLFLLAATFYISGTLGMEMVGGLLREYFGRLGTITIIGIVIEELLEMTGIVTFIYGLLTYLGSLQETINLKIHISER</sequence>
<gene>
    <name evidence="2" type="ORF">H6F81_05870</name>
</gene>
<feature type="transmembrane region" description="Helical" evidence="1">
    <location>
        <begin position="136"/>
        <end position="157"/>
    </location>
</feature>
<keyword evidence="3" id="KW-1185">Reference proteome</keyword>
<evidence type="ECO:0000313" key="2">
    <source>
        <dbReference type="EMBL" id="MBD2170777.1"/>
    </source>
</evidence>
<feature type="transmembrane region" description="Helical" evidence="1">
    <location>
        <begin position="102"/>
        <end position="124"/>
    </location>
</feature>
<feature type="transmembrane region" description="Helical" evidence="1">
    <location>
        <begin position="26"/>
        <end position="50"/>
    </location>
</feature>
<evidence type="ECO:0000313" key="3">
    <source>
        <dbReference type="Proteomes" id="UP000638897"/>
    </source>
</evidence>
<feature type="transmembrane region" description="Helical" evidence="1">
    <location>
        <begin position="169"/>
        <end position="192"/>
    </location>
</feature>
<reference evidence="2 3" key="1">
    <citation type="journal article" date="2020" name="ISME J.">
        <title>Comparative genomics reveals insights into cyanobacterial evolution and habitat adaptation.</title>
        <authorList>
            <person name="Chen M.Y."/>
            <person name="Teng W.K."/>
            <person name="Zhao L."/>
            <person name="Hu C.X."/>
            <person name="Zhou Y.K."/>
            <person name="Han B.P."/>
            <person name="Song L.R."/>
            <person name="Shu W.S."/>
        </authorList>
    </citation>
    <scope>NUCLEOTIDE SEQUENCE [LARGE SCALE GENOMIC DNA]</scope>
    <source>
        <strain evidence="2 3">FACHB-318</strain>
    </source>
</reference>
<feature type="transmembrane region" description="Helical" evidence="1">
    <location>
        <begin position="204"/>
        <end position="229"/>
    </location>
</feature>
<dbReference type="EMBL" id="JACJQC010000003">
    <property type="protein sequence ID" value="MBD2170777.1"/>
    <property type="molecule type" value="Genomic_DNA"/>
</dbReference>
<organism evidence="2 3">
    <name type="scientific">Anabaena cylindrica FACHB-318</name>
    <dbReference type="NCBI Taxonomy" id="2692880"/>
    <lineage>
        <taxon>Bacteria</taxon>
        <taxon>Bacillati</taxon>
        <taxon>Cyanobacteriota</taxon>
        <taxon>Cyanophyceae</taxon>
        <taxon>Nostocales</taxon>
        <taxon>Nostocaceae</taxon>
        <taxon>Anabaena</taxon>
    </lineage>
</organism>
<keyword evidence="1" id="KW-0812">Transmembrane</keyword>
<feature type="transmembrane region" description="Helical" evidence="1">
    <location>
        <begin position="70"/>
        <end position="90"/>
    </location>
</feature>
<dbReference type="Proteomes" id="UP000638897">
    <property type="component" value="Unassembled WGS sequence"/>
</dbReference>
<keyword evidence="1" id="KW-0472">Membrane</keyword>
<protein>
    <submittedName>
        <fullName evidence="2">Uncharacterized protein</fullName>
    </submittedName>
</protein>